<evidence type="ECO:0008006" key="3">
    <source>
        <dbReference type="Google" id="ProtNLM"/>
    </source>
</evidence>
<dbReference type="SUPFAM" id="SSF53448">
    <property type="entry name" value="Nucleotide-diphospho-sugar transferases"/>
    <property type="match status" value="1"/>
</dbReference>
<evidence type="ECO:0000313" key="2">
    <source>
        <dbReference type="Proteomes" id="UP000185895"/>
    </source>
</evidence>
<dbReference type="PANTHER" id="PTHR32385:SF15">
    <property type="entry name" value="INOSITOL PHOSPHOCERAMIDE MANNOSYLTRANSFERASE 1"/>
    <property type="match status" value="1"/>
</dbReference>
<dbReference type="Proteomes" id="UP000185895">
    <property type="component" value="Unassembled WGS sequence"/>
</dbReference>
<dbReference type="InterPro" id="IPR029044">
    <property type="entry name" value="Nucleotide-diphossugar_trans"/>
</dbReference>
<dbReference type="GO" id="GO:0016020">
    <property type="term" value="C:membrane"/>
    <property type="evidence" value="ECO:0007669"/>
    <property type="project" value="GOC"/>
</dbReference>
<comment type="caution">
    <text evidence="1">The sequence shown here is derived from an EMBL/GenBank/DDBJ whole genome shotgun (WGS) entry which is preliminary data.</text>
</comment>
<accession>A0A1E7R3C4</accession>
<dbReference type="PANTHER" id="PTHR32385">
    <property type="entry name" value="MANNOSYL PHOSPHORYLINOSITOL CERAMIDE SYNTHASE"/>
    <property type="match status" value="1"/>
</dbReference>
<gene>
    <name evidence="1" type="ORF">BJI46_13920</name>
</gene>
<name>A0A1E7R3C4_9GAMM</name>
<dbReference type="EMBL" id="MKKK01000040">
    <property type="protein sequence ID" value="OEY93840.1"/>
    <property type="molecule type" value="Genomic_DNA"/>
</dbReference>
<dbReference type="InterPro" id="IPR051706">
    <property type="entry name" value="Glycosyltransferase_domain"/>
</dbReference>
<organism evidence="1 2">
    <name type="scientific">Acinetobacter qingfengensis</name>
    <dbReference type="NCBI Taxonomy" id="1262585"/>
    <lineage>
        <taxon>Bacteria</taxon>
        <taxon>Pseudomonadati</taxon>
        <taxon>Pseudomonadota</taxon>
        <taxon>Gammaproteobacteria</taxon>
        <taxon>Moraxellales</taxon>
        <taxon>Moraxellaceae</taxon>
        <taxon>Acinetobacter</taxon>
    </lineage>
</organism>
<keyword evidence="2" id="KW-1185">Reference proteome</keyword>
<proteinExistence type="predicted"/>
<protein>
    <recommendedName>
        <fullName evidence="3">Capsular biosynthesis protein</fullName>
    </recommendedName>
</protein>
<dbReference type="Gene3D" id="3.90.550.20">
    <property type="match status" value="1"/>
</dbReference>
<dbReference type="OrthoDB" id="9802881at2"/>
<evidence type="ECO:0000313" key="1">
    <source>
        <dbReference type="EMBL" id="OEY93840.1"/>
    </source>
</evidence>
<dbReference type="GO" id="GO:0000030">
    <property type="term" value="F:mannosyltransferase activity"/>
    <property type="evidence" value="ECO:0007669"/>
    <property type="project" value="TreeGrafter"/>
</dbReference>
<dbReference type="STRING" id="1262585.BJI46_13920"/>
<dbReference type="AlphaFoldDB" id="A0A1E7R3C4"/>
<dbReference type="GO" id="GO:0051999">
    <property type="term" value="P:mannosyl-inositol phosphorylceramide biosynthetic process"/>
    <property type="evidence" value="ECO:0007669"/>
    <property type="project" value="TreeGrafter"/>
</dbReference>
<sequence>MKIFKKVFFALQYQLKFRLNQRQKNLDIDNQAGLLVLNPVQTEIIVPKIIWMYWEGKQSRLVQNCIANIKYLHPTYDVNIINSHNLNQFCDLDLSELTHILPQHRADLIRLKLLYQHGGIWLDASIILYESLDWIITLMKQEATQTFAYYRKKNTNNLKFPVVENWLMASASGNLFFKHWFDEFLIAIQQQPKNYINEIKKNNRNSADIFQNIGNLEYLIAYIACQKMMRCYDASLCLINCDQNAFYYQVKNKWTKEKILIDLAINYKPSMPAKLIKLARKERKYLEKYYDKQGYFSQSLLDFYPKQLMD</sequence>
<reference evidence="1 2" key="1">
    <citation type="submission" date="2016-09" db="EMBL/GenBank/DDBJ databases">
        <authorList>
            <person name="Capua I."/>
            <person name="De Benedictis P."/>
            <person name="Joannis T."/>
            <person name="Lombin L.H."/>
            <person name="Cattoli G."/>
        </authorList>
    </citation>
    <scope>NUCLEOTIDE SEQUENCE [LARGE SCALE GENOMIC DNA]</scope>
    <source>
        <strain evidence="1 2">ANC 4671</strain>
    </source>
</reference>
<dbReference type="Pfam" id="PF05704">
    <property type="entry name" value="Caps_synth"/>
    <property type="match status" value="1"/>
</dbReference>
<dbReference type="InterPro" id="IPR008441">
    <property type="entry name" value="AfumC-like_glycosyl_Trfase"/>
</dbReference>
<dbReference type="RefSeq" id="WP_070070373.1">
    <property type="nucleotide sequence ID" value="NZ_MKKK01000040.1"/>
</dbReference>